<dbReference type="RefSeq" id="WP_089966862.1">
    <property type="nucleotide sequence ID" value="NZ_CP071376.1"/>
</dbReference>
<reference evidence="1 2" key="1">
    <citation type="submission" date="2016-10" db="EMBL/GenBank/DDBJ databases">
        <authorList>
            <person name="de Groot N.N."/>
        </authorList>
    </citation>
    <scope>NUCLEOTIDE SEQUENCE [LARGE SCALE GENOMIC DNA]</scope>
    <source>
        <strain evidence="1 2">DSM 12272</strain>
    </source>
</reference>
<organism evidence="1 2">
    <name type="scientific">Clostridium gasigenes</name>
    <dbReference type="NCBI Taxonomy" id="94869"/>
    <lineage>
        <taxon>Bacteria</taxon>
        <taxon>Bacillati</taxon>
        <taxon>Bacillota</taxon>
        <taxon>Clostridia</taxon>
        <taxon>Eubacteriales</taxon>
        <taxon>Clostridiaceae</taxon>
        <taxon>Clostridium</taxon>
    </lineage>
</organism>
<dbReference type="EMBL" id="FNJM01000002">
    <property type="protein sequence ID" value="SDP11050.1"/>
    <property type="molecule type" value="Genomic_DNA"/>
</dbReference>
<sequence length="137" mass="15701">MKWIKHRLEYSLKKWQSIYITYKILFIIAMLSFGLIIFSVFNPDLKNVDNLVAIRTIFSSIIGFLLENCSQNKTNCNEKVMFFRNLVVGIISITITIVIMVGYIYIVDIDNASMLLLKNILFSCIGFLISASKNCGK</sequence>
<evidence type="ECO:0000313" key="2">
    <source>
        <dbReference type="Proteomes" id="UP000198597"/>
    </source>
</evidence>
<accession>A0A1H0Q1V4</accession>
<dbReference type="OrthoDB" id="1938546at2"/>
<dbReference type="Proteomes" id="UP000198597">
    <property type="component" value="Unassembled WGS sequence"/>
</dbReference>
<evidence type="ECO:0000313" key="1">
    <source>
        <dbReference type="EMBL" id="SDP11050.1"/>
    </source>
</evidence>
<gene>
    <name evidence="1" type="ORF">SAMN04488529_102158</name>
</gene>
<name>A0A1H0Q1V4_9CLOT</name>
<dbReference type="GeneID" id="65309628"/>
<protein>
    <submittedName>
        <fullName evidence="1">Uncharacterized protein</fullName>
    </submittedName>
</protein>
<proteinExistence type="predicted"/>
<dbReference type="AlphaFoldDB" id="A0A1H0Q1V4"/>
<keyword evidence="2" id="KW-1185">Reference proteome</keyword>